<evidence type="ECO:0000256" key="6">
    <source>
        <dbReference type="ARBA" id="ARBA00035120"/>
    </source>
</evidence>
<comment type="similarity">
    <text evidence="6 8">Belongs to the fluoride channel Fluc/FEX (TC 1.A.43) family.</text>
</comment>
<keyword evidence="8" id="KW-0407">Ion channel</keyword>
<keyword evidence="8" id="KW-0915">Sodium</keyword>
<dbReference type="GO" id="GO:0005886">
    <property type="term" value="C:plasma membrane"/>
    <property type="evidence" value="ECO:0007669"/>
    <property type="project" value="UniProtKB-SubCell"/>
</dbReference>
<feature type="transmembrane region" description="Helical" evidence="8">
    <location>
        <begin position="35"/>
        <end position="55"/>
    </location>
</feature>
<evidence type="ECO:0000256" key="2">
    <source>
        <dbReference type="ARBA" id="ARBA00022475"/>
    </source>
</evidence>
<sequence>MEPKSLFLVAIGGAFGAVARYAISEWVPSEFPWGTLGVNVVGSFLLGVLIAMSIINEQVSLEILLLVGTGALGAFTTMSTFSLDVIQLIDSGKHMPAAGYMMANFALCPLSAFIGWRYIPMLFS</sequence>
<keyword evidence="5 8" id="KW-0472">Membrane</keyword>
<keyword evidence="4 8" id="KW-1133">Transmembrane helix</keyword>
<accession>A0A075FTN1</accession>
<organism evidence="9">
    <name type="scientific">uncultured marine group II/III euryarchaeote AD1000_55_D10</name>
    <dbReference type="NCBI Taxonomy" id="1457785"/>
    <lineage>
        <taxon>Archaea</taxon>
        <taxon>Methanobacteriati</taxon>
        <taxon>Methanobacteriota</taxon>
        <taxon>environmental samples</taxon>
    </lineage>
</organism>
<dbReference type="GO" id="GO:0140114">
    <property type="term" value="P:cellular detoxification of fluoride"/>
    <property type="evidence" value="ECO:0007669"/>
    <property type="project" value="UniProtKB-UniRule"/>
</dbReference>
<evidence type="ECO:0000256" key="3">
    <source>
        <dbReference type="ARBA" id="ARBA00022692"/>
    </source>
</evidence>
<feature type="transmembrane region" description="Helical" evidence="8">
    <location>
        <begin position="98"/>
        <end position="119"/>
    </location>
</feature>
<keyword evidence="8" id="KW-0813">Transport</keyword>
<feature type="transmembrane region" description="Helical" evidence="8">
    <location>
        <begin position="6"/>
        <end position="23"/>
    </location>
</feature>
<dbReference type="PANTHER" id="PTHR28259">
    <property type="entry name" value="FLUORIDE EXPORT PROTEIN 1-RELATED"/>
    <property type="match status" value="1"/>
</dbReference>
<protein>
    <recommendedName>
        <fullName evidence="8">Fluoride-specific ion channel FluC</fullName>
    </recommendedName>
</protein>
<keyword evidence="8" id="KW-0406">Ion transport</keyword>
<evidence type="ECO:0000256" key="4">
    <source>
        <dbReference type="ARBA" id="ARBA00022989"/>
    </source>
</evidence>
<comment type="activity regulation">
    <text evidence="8">Na(+) is not transported, but it plays an essential structural role and its presence is essential for fluoride channel function.</text>
</comment>
<comment type="subcellular location">
    <subcellularLocation>
        <location evidence="1 8">Cell membrane</location>
        <topology evidence="1 8">Multi-pass membrane protein</topology>
    </subcellularLocation>
</comment>
<feature type="transmembrane region" description="Helical" evidence="8">
    <location>
        <begin position="61"/>
        <end position="86"/>
    </location>
</feature>
<feature type="binding site" evidence="8">
    <location>
        <position position="73"/>
    </location>
    <ligand>
        <name>Na(+)</name>
        <dbReference type="ChEBI" id="CHEBI:29101"/>
        <note>structural</note>
    </ligand>
</feature>
<feature type="binding site" evidence="8">
    <location>
        <position position="76"/>
    </location>
    <ligand>
        <name>Na(+)</name>
        <dbReference type="ChEBI" id="CHEBI:29101"/>
        <note>structural</note>
    </ligand>
</feature>
<gene>
    <name evidence="8 9" type="primary">crcB</name>
    <name evidence="8" type="synonym">fluC</name>
</gene>
<dbReference type="NCBIfam" id="TIGR00494">
    <property type="entry name" value="crcB"/>
    <property type="match status" value="1"/>
</dbReference>
<keyword evidence="2 8" id="KW-1003">Cell membrane</keyword>
<evidence type="ECO:0000256" key="8">
    <source>
        <dbReference type="HAMAP-Rule" id="MF_00454"/>
    </source>
</evidence>
<comment type="catalytic activity">
    <reaction evidence="7">
        <text>fluoride(in) = fluoride(out)</text>
        <dbReference type="Rhea" id="RHEA:76159"/>
        <dbReference type="ChEBI" id="CHEBI:17051"/>
    </reaction>
    <physiologicalReaction direction="left-to-right" evidence="7">
        <dbReference type="Rhea" id="RHEA:76160"/>
    </physiologicalReaction>
</comment>
<evidence type="ECO:0000256" key="1">
    <source>
        <dbReference type="ARBA" id="ARBA00004651"/>
    </source>
</evidence>
<dbReference type="AlphaFoldDB" id="A0A075FTN1"/>
<reference evidence="9" key="1">
    <citation type="journal article" date="2014" name="Genome Biol. Evol.">
        <title>Pangenome evidence for extensive interdomain horizontal transfer affecting lineage core and shell genes in uncultured planktonic thaumarchaeota and euryarchaeota.</title>
        <authorList>
            <person name="Deschamps P."/>
            <person name="Zivanovic Y."/>
            <person name="Moreira D."/>
            <person name="Rodriguez-Valera F."/>
            <person name="Lopez-Garcia P."/>
        </authorList>
    </citation>
    <scope>NUCLEOTIDE SEQUENCE</scope>
</reference>
<proteinExistence type="inferred from homology"/>
<keyword evidence="3 8" id="KW-0812">Transmembrane</keyword>
<dbReference type="Pfam" id="PF02537">
    <property type="entry name" value="CRCB"/>
    <property type="match status" value="1"/>
</dbReference>
<comment type="function">
    <text evidence="8">Fluoride-specific ion channel. Important for reducing fluoride concentration in the cell, thus reducing its toxicity.</text>
</comment>
<dbReference type="InterPro" id="IPR003691">
    <property type="entry name" value="FluC"/>
</dbReference>
<dbReference type="HAMAP" id="MF_00454">
    <property type="entry name" value="FluC"/>
    <property type="match status" value="1"/>
</dbReference>
<dbReference type="GO" id="GO:0046872">
    <property type="term" value="F:metal ion binding"/>
    <property type="evidence" value="ECO:0007669"/>
    <property type="project" value="UniProtKB-KW"/>
</dbReference>
<keyword evidence="8" id="KW-0479">Metal-binding</keyword>
<dbReference type="PANTHER" id="PTHR28259:SF1">
    <property type="entry name" value="FLUORIDE EXPORT PROTEIN 1-RELATED"/>
    <property type="match status" value="1"/>
</dbReference>
<evidence type="ECO:0000256" key="5">
    <source>
        <dbReference type="ARBA" id="ARBA00023136"/>
    </source>
</evidence>
<dbReference type="EMBL" id="KF900437">
    <property type="protein sequence ID" value="AIE95025.1"/>
    <property type="molecule type" value="Genomic_DNA"/>
</dbReference>
<dbReference type="GO" id="GO:0062054">
    <property type="term" value="F:fluoride channel activity"/>
    <property type="evidence" value="ECO:0007669"/>
    <property type="project" value="UniProtKB-UniRule"/>
</dbReference>
<evidence type="ECO:0000313" key="9">
    <source>
        <dbReference type="EMBL" id="AIE95025.1"/>
    </source>
</evidence>
<name>A0A075FTN1_9EURY</name>
<evidence type="ECO:0000256" key="7">
    <source>
        <dbReference type="ARBA" id="ARBA00035585"/>
    </source>
</evidence>